<dbReference type="PANTHER" id="PTHR30203">
    <property type="entry name" value="OUTER MEMBRANE CATION EFFLUX PROTEIN"/>
    <property type="match status" value="1"/>
</dbReference>
<sequence>MTRCKALAALLLGGVVSACTVVGPDYKPIPLDDLPKGWTEQLPPAAGVDAMRAWWDSFQDPTLSRLVQAAIADNEDLKIARQRLVQARAARVIAKSADLPDVRLGIDPALQRSSESVDWPAGIGSYHTWQAELDATWEIDVFGGTRRAVEAADADIAATEEGRRAILVSLLAEVATDYARLRAAQLRLTIAENNIAVAAKALDLAQRAYQRGLGTLLDVAQAKSQLETVQAATPPLQATVARMSHAIAILLGRYPGELEAELSQPAPLLTVPASLPVSLPSEVVANRPDIRRADRRYAAANARIGVATAASLPHFAIPLTLMPQAADLGKLFSLASLTYSLGAQVAGPVYNGGRDDARITMAKADAEAARIDYERTVKEALRDVEDALVNYQTESRRQQSLAAARVDAAQALDHATRLYGAGLTDFLKVLDSERQAYQAEDREAESRLARVEHVITLYKALGGGWQGVDLDAAPAVDGPAGAAASRD</sequence>
<evidence type="ECO:0000313" key="3">
    <source>
        <dbReference type="EMBL" id="TWB37670.1"/>
    </source>
</evidence>
<gene>
    <name evidence="3" type="ORF">FBZ90_114159</name>
</gene>
<dbReference type="Proteomes" id="UP000315751">
    <property type="component" value="Unassembled WGS sequence"/>
</dbReference>
<keyword evidence="2" id="KW-0472">Membrane</keyword>
<keyword evidence="2" id="KW-1134">Transmembrane beta strand</keyword>
<reference evidence="3 4" key="1">
    <citation type="submission" date="2019-06" db="EMBL/GenBank/DDBJ databases">
        <title>Genomic Encyclopedia of Type Strains, Phase IV (KMG-V): Genome sequencing to study the core and pangenomes of soil and plant-associated prokaryotes.</title>
        <authorList>
            <person name="Whitman W."/>
        </authorList>
    </citation>
    <scope>NUCLEOTIDE SEQUENCE [LARGE SCALE GENOMIC DNA]</scope>
    <source>
        <strain evidence="3 4">BR 11622</strain>
    </source>
</reference>
<proteinExistence type="inferred from homology"/>
<keyword evidence="2" id="KW-0732">Signal</keyword>
<comment type="subcellular location">
    <subcellularLocation>
        <location evidence="2">Cell membrane</location>
        <topology evidence="2">Lipid-anchor</topology>
    </subcellularLocation>
</comment>
<comment type="caution">
    <text evidence="3">The sequence shown here is derived from an EMBL/GenBank/DDBJ whole genome shotgun (WGS) entry which is preliminary data.</text>
</comment>
<dbReference type="RefSeq" id="WP_145735108.1">
    <property type="nucleotide sequence ID" value="NZ_VITR01000014.1"/>
</dbReference>
<dbReference type="GO" id="GO:0015562">
    <property type="term" value="F:efflux transmembrane transporter activity"/>
    <property type="evidence" value="ECO:0007669"/>
    <property type="project" value="InterPro"/>
</dbReference>
<evidence type="ECO:0000256" key="2">
    <source>
        <dbReference type="RuleBase" id="RU362097"/>
    </source>
</evidence>
<feature type="chain" id="PRO_5022252051" evidence="2">
    <location>
        <begin position="21"/>
        <end position="487"/>
    </location>
</feature>
<organism evidence="3 4">
    <name type="scientific">Nitrospirillum amazonense</name>
    <dbReference type="NCBI Taxonomy" id="28077"/>
    <lineage>
        <taxon>Bacteria</taxon>
        <taxon>Pseudomonadati</taxon>
        <taxon>Pseudomonadota</taxon>
        <taxon>Alphaproteobacteria</taxon>
        <taxon>Rhodospirillales</taxon>
        <taxon>Azospirillaceae</taxon>
        <taxon>Nitrospirillum</taxon>
    </lineage>
</organism>
<dbReference type="Pfam" id="PF02321">
    <property type="entry name" value="OEP"/>
    <property type="match status" value="2"/>
</dbReference>
<dbReference type="Gene3D" id="2.20.200.10">
    <property type="entry name" value="Outer membrane efflux proteins (OEP)"/>
    <property type="match status" value="1"/>
</dbReference>
<accession>A0A560GW65</accession>
<evidence type="ECO:0000256" key="1">
    <source>
        <dbReference type="ARBA" id="ARBA00007613"/>
    </source>
</evidence>
<keyword evidence="4" id="KW-1185">Reference proteome</keyword>
<dbReference type="NCBIfam" id="TIGR01845">
    <property type="entry name" value="outer_NodT"/>
    <property type="match status" value="1"/>
</dbReference>
<dbReference type="PROSITE" id="PS51257">
    <property type="entry name" value="PROKAR_LIPOPROTEIN"/>
    <property type="match status" value="1"/>
</dbReference>
<dbReference type="EMBL" id="VITR01000014">
    <property type="protein sequence ID" value="TWB37670.1"/>
    <property type="molecule type" value="Genomic_DNA"/>
</dbReference>
<evidence type="ECO:0000313" key="4">
    <source>
        <dbReference type="Proteomes" id="UP000315751"/>
    </source>
</evidence>
<dbReference type="AlphaFoldDB" id="A0A560GW65"/>
<keyword evidence="2" id="KW-0564">Palmitate</keyword>
<dbReference type="InterPro" id="IPR010131">
    <property type="entry name" value="MdtP/NodT-like"/>
</dbReference>
<dbReference type="GO" id="GO:0005886">
    <property type="term" value="C:plasma membrane"/>
    <property type="evidence" value="ECO:0007669"/>
    <property type="project" value="UniProtKB-SubCell"/>
</dbReference>
<dbReference type="SUPFAM" id="SSF56954">
    <property type="entry name" value="Outer membrane efflux proteins (OEP)"/>
    <property type="match status" value="1"/>
</dbReference>
<dbReference type="PANTHER" id="PTHR30203:SF32">
    <property type="entry name" value="CATION EFFLUX SYSTEM PROTEIN CUSC"/>
    <property type="match status" value="1"/>
</dbReference>
<keyword evidence="2 3" id="KW-0449">Lipoprotein</keyword>
<feature type="signal peptide" evidence="2">
    <location>
        <begin position="1"/>
        <end position="20"/>
    </location>
</feature>
<name>A0A560GW65_9PROT</name>
<dbReference type="OrthoDB" id="9783100at2"/>
<protein>
    <submittedName>
        <fullName evidence="3">NodT family efflux transporter outer membrane factor (OMF) lipoprotein</fullName>
    </submittedName>
</protein>
<keyword evidence="2" id="KW-0812">Transmembrane</keyword>
<dbReference type="Gene3D" id="1.20.1600.10">
    <property type="entry name" value="Outer membrane efflux proteins (OEP)"/>
    <property type="match status" value="1"/>
</dbReference>
<comment type="similarity">
    <text evidence="1 2">Belongs to the outer membrane factor (OMF) (TC 1.B.17) family.</text>
</comment>
<dbReference type="InterPro" id="IPR003423">
    <property type="entry name" value="OMP_efflux"/>
</dbReference>